<dbReference type="PROSITE" id="PS51257">
    <property type="entry name" value="PROKAR_LIPOPROTEIN"/>
    <property type="match status" value="1"/>
</dbReference>
<protein>
    <submittedName>
        <fullName evidence="2">Cholesterol transport system auxiliary component</fullName>
    </submittedName>
</protein>
<dbReference type="InterPro" id="IPR005586">
    <property type="entry name" value="ABC_trans_aux"/>
</dbReference>
<dbReference type="STRING" id="487184.SAMN05216421_0221"/>
<dbReference type="AlphaFoldDB" id="A0A1H1LL33"/>
<dbReference type="Pfam" id="PF03886">
    <property type="entry name" value="ABC_trans_aux"/>
    <property type="match status" value="1"/>
</dbReference>
<name>A0A1H1LL33_9GAMM</name>
<accession>A0A1H1LL33</accession>
<dbReference type="Gene3D" id="3.40.50.10610">
    <property type="entry name" value="ABC-type transport auxiliary lipoprotein component"/>
    <property type="match status" value="1"/>
</dbReference>
<dbReference type="OrthoDB" id="5795476at2"/>
<reference evidence="3" key="1">
    <citation type="submission" date="2016-10" db="EMBL/GenBank/DDBJ databases">
        <authorList>
            <person name="Varghese N."/>
            <person name="Submissions S."/>
        </authorList>
    </citation>
    <scope>NUCLEOTIDE SEQUENCE [LARGE SCALE GENOMIC DNA]</scope>
    <source>
        <strain evidence="3">NRRL B-51270</strain>
    </source>
</reference>
<gene>
    <name evidence="2" type="ORF">SAMN05216421_0221</name>
</gene>
<evidence type="ECO:0000313" key="3">
    <source>
        <dbReference type="Proteomes" id="UP000243207"/>
    </source>
</evidence>
<evidence type="ECO:0000313" key="2">
    <source>
        <dbReference type="EMBL" id="SDR75264.1"/>
    </source>
</evidence>
<feature type="domain" description="ABC-type transport auxiliary lipoprotein component" evidence="1">
    <location>
        <begin position="34"/>
        <end position="192"/>
    </location>
</feature>
<proteinExistence type="predicted"/>
<evidence type="ECO:0000259" key="1">
    <source>
        <dbReference type="Pfam" id="PF03886"/>
    </source>
</evidence>
<keyword evidence="3" id="KW-1185">Reference proteome</keyword>
<sequence length="208" mass="22799">MIALPRLRSLGLIAGIAWLAACSVIPETEPVTVYQLPAPSVSQVEGQPAPVSLRINTPHAGIAVSGPRMLVNPEGDQISAYKGVRWSDPAPAMLREHLTRAFNLSGAMQQVSNDDHALHADYFLSSDLRRFQVSYIGGPTRAIIELDARLVDPSNRRMLANRTFLVEEVLEDTEVPAVVRAFGRATARLEAELIPWAREQLLEASEAR</sequence>
<dbReference type="RefSeq" id="WP_093391415.1">
    <property type="nucleotide sequence ID" value="NZ_LT629736.1"/>
</dbReference>
<dbReference type="SUPFAM" id="SSF159594">
    <property type="entry name" value="XCC0632-like"/>
    <property type="match status" value="1"/>
</dbReference>
<dbReference type="EMBL" id="LT629736">
    <property type="protein sequence ID" value="SDR75264.1"/>
    <property type="molecule type" value="Genomic_DNA"/>
</dbReference>
<organism evidence="2 3">
    <name type="scientific">Halopseudomonas xinjiangensis</name>
    <dbReference type="NCBI Taxonomy" id="487184"/>
    <lineage>
        <taxon>Bacteria</taxon>
        <taxon>Pseudomonadati</taxon>
        <taxon>Pseudomonadota</taxon>
        <taxon>Gammaproteobacteria</taxon>
        <taxon>Pseudomonadales</taxon>
        <taxon>Pseudomonadaceae</taxon>
        <taxon>Halopseudomonas</taxon>
    </lineage>
</organism>
<dbReference type="Proteomes" id="UP000243207">
    <property type="component" value="Chromosome I"/>
</dbReference>